<evidence type="ECO:0000259" key="7">
    <source>
        <dbReference type="PROSITE" id="PS51471"/>
    </source>
</evidence>
<feature type="domain" description="Fe2OG dioxygenase" evidence="7">
    <location>
        <begin position="123"/>
        <end position="226"/>
    </location>
</feature>
<dbReference type="GO" id="GO:0031543">
    <property type="term" value="F:peptidyl-proline dioxygenase activity"/>
    <property type="evidence" value="ECO:0007669"/>
    <property type="project" value="TreeGrafter"/>
</dbReference>
<organism evidence="8 9">
    <name type="scientific">Marinomonas spartinae</name>
    <dbReference type="NCBI Taxonomy" id="1792290"/>
    <lineage>
        <taxon>Bacteria</taxon>
        <taxon>Pseudomonadati</taxon>
        <taxon>Pseudomonadota</taxon>
        <taxon>Gammaproteobacteria</taxon>
        <taxon>Oceanospirillales</taxon>
        <taxon>Oceanospirillaceae</taxon>
        <taxon>Marinomonas</taxon>
    </lineage>
</organism>
<evidence type="ECO:0000313" key="9">
    <source>
        <dbReference type="Proteomes" id="UP000092544"/>
    </source>
</evidence>
<dbReference type="PROSITE" id="PS51471">
    <property type="entry name" value="FE2OG_OXY"/>
    <property type="match status" value="1"/>
</dbReference>
<accession>A0A1A8TL16</accession>
<reference evidence="8 9" key="1">
    <citation type="submission" date="2016-06" db="EMBL/GenBank/DDBJ databases">
        <authorList>
            <person name="Kjaerup R.B."/>
            <person name="Dalgaard T.S."/>
            <person name="Juul-Madsen H.R."/>
        </authorList>
    </citation>
    <scope>NUCLEOTIDE SEQUENCE [LARGE SCALE GENOMIC DNA]</scope>
    <source>
        <strain evidence="8 9">CECT 8886</strain>
    </source>
</reference>
<evidence type="ECO:0000256" key="1">
    <source>
        <dbReference type="ARBA" id="ARBA00001961"/>
    </source>
</evidence>
<dbReference type="GO" id="GO:0071456">
    <property type="term" value="P:cellular response to hypoxia"/>
    <property type="evidence" value="ECO:0007669"/>
    <property type="project" value="TreeGrafter"/>
</dbReference>
<evidence type="ECO:0000256" key="6">
    <source>
        <dbReference type="ARBA" id="ARBA00023004"/>
    </source>
</evidence>
<gene>
    <name evidence="8" type="ORF">MSP8886_02752</name>
</gene>
<dbReference type="EMBL" id="FLOB01000006">
    <property type="protein sequence ID" value="SBS33437.1"/>
    <property type="molecule type" value="Genomic_DNA"/>
</dbReference>
<evidence type="ECO:0000313" key="8">
    <source>
        <dbReference type="EMBL" id="SBS33437.1"/>
    </source>
</evidence>
<keyword evidence="4" id="KW-0223">Dioxygenase</keyword>
<dbReference type="Gene3D" id="2.60.120.620">
    <property type="entry name" value="q2cbj1_9rhob like domain"/>
    <property type="match status" value="1"/>
</dbReference>
<dbReference type="GO" id="GO:0008198">
    <property type="term" value="F:ferrous iron binding"/>
    <property type="evidence" value="ECO:0007669"/>
    <property type="project" value="TreeGrafter"/>
</dbReference>
<dbReference type="PANTHER" id="PTHR12907:SF26">
    <property type="entry name" value="HIF PROLYL HYDROXYLASE, ISOFORM C"/>
    <property type="match status" value="1"/>
</dbReference>
<keyword evidence="2" id="KW-0479">Metal-binding</keyword>
<evidence type="ECO:0000256" key="2">
    <source>
        <dbReference type="ARBA" id="ARBA00022723"/>
    </source>
</evidence>
<dbReference type="PANTHER" id="PTHR12907">
    <property type="entry name" value="EGL NINE HOMOLOG-RELATED"/>
    <property type="match status" value="1"/>
</dbReference>
<dbReference type="SMART" id="SM00702">
    <property type="entry name" value="P4Hc"/>
    <property type="match status" value="1"/>
</dbReference>
<dbReference type="InterPro" id="IPR051559">
    <property type="entry name" value="HIF_prolyl_hydroxylases"/>
</dbReference>
<dbReference type="Pfam" id="PF13640">
    <property type="entry name" value="2OG-FeII_Oxy_3"/>
    <property type="match status" value="1"/>
</dbReference>
<name>A0A1A8TL16_9GAMM</name>
<dbReference type="InterPro" id="IPR006620">
    <property type="entry name" value="Pro_4_hyd_alph"/>
</dbReference>
<sequence length="238" mass="27543">MTCDTTLSQLDAAELLPDDLPERLLPAFSRIEPFALLLNDLQTKGWSIQDDFFSQAFTEKLMEEAQSIRNATMLQAGIGRKQDHQVALDARRDYIQWIDPVTPTRKTFLDEMEALRVVLNRQFFLGLFDYEAHFARYEKGAFYEKHLDAFKGKSNRVLSTVLYLNDDWQDGDGGELVVYDEHNPDVEIGRFFPKKGRLAVFLSENFYHEVKVAKRTRHSIAGWFRVNNTTAKTLDPDQ</sequence>
<keyword evidence="5" id="KW-0560">Oxidoreductase</keyword>
<proteinExistence type="predicted"/>
<keyword evidence="9" id="KW-1185">Reference proteome</keyword>
<dbReference type="RefSeq" id="WP_083200957.1">
    <property type="nucleotide sequence ID" value="NZ_FLOB01000006.1"/>
</dbReference>
<comment type="cofactor">
    <cofactor evidence="1">
        <name>L-ascorbate</name>
        <dbReference type="ChEBI" id="CHEBI:38290"/>
    </cofactor>
</comment>
<dbReference type="InterPro" id="IPR044862">
    <property type="entry name" value="Pro_4_hyd_alph_FE2OG_OXY"/>
</dbReference>
<dbReference type="AlphaFoldDB" id="A0A1A8TL16"/>
<evidence type="ECO:0000256" key="3">
    <source>
        <dbReference type="ARBA" id="ARBA00022896"/>
    </source>
</evidence>
<dbReference type="Proteomes" id="UP000092544">
    <property type="component" value="Unassembled WGS sequence"/>
</dbReference>
<keyword evidence="6" id="KW-0408">Iron</keyword>
<dbReference type="InterPro" id="IPR005123">
    <property type="entry name" value="Oxoglu/Fe-dep_dioxygenase_dom"/>
</dbReference>
<evidence type="ECO:0000256" key="5">
    <source>
        <dbReference type="ARBA" id="ARBA00023002"/>
    </source>
</evidence>
<protein>
    <recommendedName>
        <fullName evidence="7">Fe2OG dioxygenase domain-containing protein</fullName>
    </recommendedName>
</protein>
<dbReference type="GO" id="GO:0031418">
    <property type="term" value="F:L-ascorbic acid binding"/>
    <property type="evidence" value="ECO:0007669"/>
    <property type="project" value="UniProtKB-KW"/>
</dbReference>
<keyword evidence="3" id="KW-0847">Vitamin C</keyword>
<dbReference type="STRING" id="1792290.MSP8886_02752"/>
<dbReference type="OrthoDB" id="9783171at2"/>
<evidence type="ECO:0000256" key="4">
    <source>
        <dbReference type="ARBA" id="ARBA00022964"/>
    </source>
</evidence>